<protein>
    <submittedName>
        <fullName evidence="1">Uncharacterized protein</fullName>
    </submittedName>
</protein>
<evidence type="ECO:0000313" key="1">
    <source>
        <dbReference type="EMBL" id="XCH40838.1"/>
    </source>
</evidence>
<proteinExistence type="predicted"/>
<accession>A0AAU8GH18</accession>
<name>A0AAU8GH18_9CAUD</name>
<gene>
    <name evidence="1" type="ORF">TCZZUYSU_CDS0067</name>
</gene>
<dbReference type="EMBL" id="PP856724">
    <property type="protein sequence ID" value="XCH40838.1"/>
    <property type="molecule type" value="Genomic_DNA"/>
</dbReference>
<sequence>MSLKRMKAVNKKYSQEDKYRHHLGLLRTVMKMLDMPETASLTDIPVELEHKLAPLTLAEEKARIYGVAFIRVNENKSVDVFDPRQVTVQVELP</sequence>
<organism evidence="1">
    <name type="scientific">Salmonella phage vB_SEnST11_KE25</name>
    <dbReference type="NCBI Taxonomy" id="3161176"/>
    <lineage>
        <taxon>Viruses</taxon>
        <taxon>Duplodnaviria</taxon>
        <taxon>Heunggongvirae</taxon>
        <taxon>Uroviricota</taxon>
        <taxon>Caudoviricetes</taxon>
        <taxon>Rosemountvirus</taxon>
    </lineage>
</organism>
<reference evidence="1" key="1">
    <citation type="submission" date="2024-05" db="EMBL/GenBank/DDBJ databases">
        <authorList>
            <person name="Mugo M.M."/>
            <person name="Musyoki A.M."/>
            <person name="Makumi A.M."/>
            <person name="Mutai I."/>
            <person name="Drechsel O."/>
            <person name="Kering K.K."/>
            <person name="Muturi P."/>
            <person name="Mbae C.K."/>
            <person name="Kariuki S.M."/>
        </authorList>
    </citation>
    <scope>NUCLEOTIDE SEQUENCE</scope>
</reference>